<organism evidence="2 3">
    <name type="scientific">Dothistroma septosporum (strain NZE10 / CBS 128990)</name>
    <name type="common">Red band needle blight fungus</name>
    <name type="synonym">Mycosphaerella pini</name>
    <dbReference type="NCBI Taxonomy" id="675120"/>
    <lineage>
        <taxon>Eukaryota</taxon>
        <taxon>Fungi</taxon>
        <taxon>Dikarya</taxon>
        <taxon>Ascomycota</taxon>
        <taxon>Pezizomycotina</taxon>
        <taxon>Dothideomycetes</taxon>
        <taxon>Dothideomycetidae</taxon>
        <taxon>Mycosphaerellales</taxon>
        <taxon>Mycosphaerellaceae</taxon>
        <taxon>Dothistroma</taxon>
    </lineage>
</organism>
<accession>N1Q058</accession>
<evidence type="ECO:0000259" key="1">
    <source>
        <dbReference type="Pfam" id="PF11274"/>
    </source>
</evidence>
<dbReference type="HOGENOM" id="CLU_045430_0_0_1"/>
<sequence>MTTTKATPALGSHIRMKALKPSELPPHPSLASLQTAVPPPPLTDFVATVLEEAEGFMTEYLPATFRVKAQSKPAPPSTATVELLAHEISAHDLPEEGRTMGQSETWFARTSVHENAAKAGTASWEEFDGTLRENHSQHEKDYTPDVIDAHEVLNWQTDVEDLQRTVAGWNEVNVTLTEMLHNIPFPLNNRVFGVLVITAKKEQEFHVVQIPVDLTNIPGNKYNEDTKVTPGMYCSIERGELIEAGTKTRWQMATASDAGGNLPMFLQKLGVPGAVVKDVGLVIDWCEKRRQGKA</sequence>
<dbReference type="SUPFAM" id="SSF55961">
    <property type="entry name" value="Bet v1-like"/>
    <property type="match status" value="1"/>
</dbReference>
<dbReference type="AlphaFoldDB" id="N1Q058"/>
<keyword evidence="3" id="KW-1185">Reference proteome</keyword>
<dbReference type="eggNOG" id="ENOG502QTT5">
    <property type="taxonomic scope" value="Eukaryota"/>
</dbReference>
<protein>
    <recommendedName>
        <fullName evidence="1">DUF3074 domain-containing protein</fullName>
    </recommendedName>
</protein>
<feature type="domain" description="DUF3074" evidence="1">
    <location>
        <begin position="106"/>
        <end position="285"/>
    </location>
</feature>
<dbReference type="PANTHER" id="PTHR40370">
    <property type="entry name" value="EXPRESSED PROTEIN"/>
    <property type="match status" value="1"/>
</dbReference>
<dbReference type="OMA" id="IEWIMAT"/>
<evidence type="ECO:0000313" key="3">
    <source>
        <dbReference type="Proteomes" id="UP000016933"/>
    </source>
</evidence>
<reference evidence="2 3" key="2">
    <citation type="journal article" date="2012" name="PLoS Pathog.">
        <title>Diverse lifestyles and strategies of plant pathogenesis encoded in the genomes of eighteen Dothideomycetes fungi.</title>
        <authorList>
            <person name="Ohm R.A."/>
            <person name="Feau N."/>
            <person name="Henrissat B."/>
            <person name="Schoch C.L."/>
            <person name="Horwitz B.A."/>
            <person name="Barry K.W."/>
            <person name="Condon B.J."/>
            <person name="Copeland A.C."/>
            <person name="Dhillon B."/>
            <person name="Glaser F."/>
            <person name="Hesse C.N."/>
            <person name="Kosti I."/>
            <person name="LaButti K."/>
            <person name="Lindquist E.A."/>
            <person name="Lucas S."/>
            <person name="Salamov A.A."/>
            <person name="Bradshaw R.E."/>
            <person name="Ciuffetti L."/>
            <person name="Hamelin R.C."/>
            <person name="Kema G.H.J."/>
            <person name="Lawrence C."/>
            <person name="Scott J.A."/>
            <person name="Spatafora J.W."/>
            <person name="Turgeon B.G."/>
            <person name="de Wit P.J.G.M."/>
            <person name="Zhong S."/>
            <person name="Goodwin S.B."/>
            <person name="Grigoriev I.V."/>
        </authorList>
    </citation>
    <scope>NUCLEOTIDE SEQUENCE [LARGE SCALE GENOMIC DNA]</scope>
    <source>
        <strain evidence="3">NZE10 / CBS 128990</strain>
    </source>
</reference>
<dbReference type="EMBL" id="KB446535">
    <property type="protein sequence ID" value="EME48638.1"/>
    <property type="molecule type" value="Genomic_DNA"/>
</dbReference>
<dbReference type="Pfam" id="PF11274">
    <property type="entry name" value="DUF3074"/>
    <property type="match status" value="1"/>
</dbReference>
<dbReference type="InterPro" id="IPR024500">
    <property type="entry name" value="DUF3074"/>
</dbReference>
<evidence type="ECO:0000313" key="2">
    <source>
        <dbReference type="EMBL" id="EME48638.1"/>
    </source>
</evidence>
<gene>
    <name evidence="2" type="ORF">DOTSEDRAFT_67621</name>
</gene>
<dbReference type="OrthoDB" id="6423603at2759"/>
<proteinExistence type="predicted"/>
<name>N1Q058_DOTSN</name>
<dbReference type="PANTHER" id="PTHR40370:SF1">
    <property type="entry name" value="DUF3074 DOMAIN-CONTAINING PROTEIN"/>
    <property type="match status" value="1"/>
</dbReference>
<reference evidence="3" key="1">
    <citation type="journal article" date="2012" name="PLoS Genet.">
        <title>The genomes of the fungal plant pathogens Cladosporium fulvum and Dothistroma septosporum reveal adaptation to different hosts and lifestyles but also signatures of common ancestry.</title>
        <authorList>
            <person name="de Wit P.J.G.M."/>
            <person name="van der Burgt A."/>
            <person name="Oekmen B."/>
            <person name="Stergiopoulos I."/>
            <person name="Abd-Elsalam K.A."/>
            <person name="Aerts A.L."/>
            <person name="Bahkali A.H."/>
            <person name="Beenen H.G."/>
            <person name="Chettri P."/>
            <person name="Cox M.P."/>
            <person name="Datema E."/>
            <person name="de Vries R.P."/>
            <person name="Dhillon B."/>
            <person name="Ganley A.R."/>
            <person name="Griffiths S.A."/>
            <person name="Guo Y."/>
            <person name="Hamelin R.C."/>
            <person name="Henrissat B."/>
            <person name="Kabir M.S."/>
            <person name="Jashni M.K."/>
            <person name="Kema G."/>
            <person name="Klaubauf S."/>
            <person name="Lapidus A."/>
            <person name="Levasseur A."/>
            <person name="Lindquist E."/>
            <person name="Mehrabi R."/>
            <person name="Ohm R.A."/>
            <person name="Owen T.J."/>
            <person name="Salamov A."/>
            <person name="Schwelm A."/>
            <person name="Schijlen E."/>
            <person name="Sun H."/>
            <person name="van den Burg H.A."/>
            <person name="van Ham R.C.H.J."/>
            <person name="Zhang S."/>
            <person name="Goodwin S.B."/>
            <person name="Grigoriev I.V."/>
            <person name="Collemare J."/>
            <person name="Bradshaw R.E."/>
        </authorList>
    </citation>
    <scope>NUCLEOTIDE SEQUENCE [LARGE SCALE GENOMIC DNA]</scope>
    <source>
        <strain evidence="3">NZE10 / CBS 128990</strain>
    </source>
</reference>
<dbReference type="Proteomes" id="UP000016933">
    <property type="component" value="Unassembled WGS sequence"/>
</dbReference>